<dbReference type="KEGG" id="psin:CAK95_11590"/>
<dbReference type="InterPro" id="IPR035973">
    <property type="entry name" value="Cyt_c_oxidase_su3-like_sf"/>
</dbReference>
<dbReference type="SUPFAM" id="SSF81452">
    <property type="entry name" value="Cytochrome c oxidase subunit III-like"/>
    <property type="match status" value="1"/>
</dbReference>
<dbReference type="RefSeq" id="WP_086088063.1">
    <property type="nucleotide sequence ID" value="NZ_CP021112.1"/>
</dbReference>
<dbReference type="InterPro" id="IPR013833">
    <property type="entry name" value="Cyt_c_oxidase_su3_a-hlx"/>
</dbReference>
<dbReference type="PROSITE" id="PS00077">
    <property type="entry name" value="COX1_CUB"/>
    <property type="match status" value="1"/>
</dbReference>
<keyword evidence="11" id="KW-1278">Translocase</keyword>
<sequence length="845" mass="92522">MTAKCSAPDLPNPAPRPEGEVAELKRIWATPTGFRQLTAVNNTVVGLIYLGAAFLFFLLAGALALVMRAQLAIGDNRLVTQELYNQLFTVHGTTMMFLFAVPAIEALGVLLLPQMLAARDLPFPRLSAFAIWAYIVGGLVFFSTIFYDLAPKGGWFMYPPLTLTEYSPGNNADFWLLGIGFIEISAIAGAIEIVVGILRTRPPGMSLNKMPVFAWTMLIFAGMIIFAFPAVILATMLLEIERSFGWPFFTAAKGGDPLLWQHLFWFFGHPEVYIIFLPAAGLVSMMIPTMARTPLVGYHLIVVALIATGFFSFGLWVHHMFTTGIPALSMSFFSAASMAVAIPSGIQVFAWIATIAAGKERFRINTPSLFVLGFLFIFTLGGLTGVMVAMVPFDLQVHDTYFVVAHFHYVLIGGMVFPLFATFYYWTPMVSRNPLSERLGHWVFWLMFIGFNVAFFPMHLTGLMGMPRRVWTYPSVLGWDLLNTVSTVGAFIFAASVLIFVIDLVIRFRPGPGGGNPWGAGTLEWLPSDVYSTRSIPHVTSREPLWDQRNLAADVEAGHYYLPNAPTGNRETIVTSPIEAEPEYIIQMPGPSWTHFVAAVFTAAFFLLLTVKLVVPALLCGAIAVVACIVWAWSLDPGPGHGPVSISKDIKLPVYVTGPASHSWWAMVVLMLVAGSLFLSYVFSYLYLWTVSYQDWIAGGMKLPAIKWPVISGLLLFLGITAFFGAGRVLPHPGGRSARSIILLTIGTACLVGGVAIEVIAHWYAGLRPTDNSYAAMVYMASALTGQIAVAVLVMSLFTAARYAAGKLDRKRRVTFDNTALLAFYTACQGLFGLILVHGFPRAIG</sequence>
<keyword evidence="8 18" id="KW-0679">Respiratory chain</keyword>
<keyword evidence="14" id="KW-0408">Iron</keyword>
<evidence type="ECO:0000256" key="5">
    <source>
        <dbReference type="ARBA" id="ARBA00022448"/>
    </source>
</evidence>
<evidence type="ECO:0000256" key="2">
    <source>
        <dbReference type="ARBA" id="ARBA00004673"/>
    </source>
</evidence>
<dbReference type="EC" id="7.1.1.9" evidence="4"/>
<reference evidence="20 21" key="1">
    <citation type="submission" date="2017-05" db="EMBL/GenBank/DDBJ databases">
        <title>Full genome sequence of Pseudorhodoplanes sinuspersici.</title>
        <authorList>
            <person name="Dastgheib S.M.M."/>
            <person name="Shavandi M."/>
            <person name="Tirandaz H."/>
        </authorList>
    </citation>
    <scope>NUCLEOTIDE SEQUENCE [LARGE SCALE GENOMIC DNA]</scope>
    <source>
        <strain evidence="20 21">RIPI110</strain>
    </source>
</reference>
<dbReference type="InterPro" id="IPR023616">
    <property type="entry name" value="Cyt_c_oxase-like_su1_dom"/>
</dbReference>
<dbReference type="UniPathway" id="UPA00705"/>
<dbReference type="GO" id="GO:0006119">
    <property type="term" value="P:oxidative phosphorylation"/>
    <property type="evidence" value="ECO:0007669"/>
    <property type="project" value="UniProtKB-UniPathway"/>
</dbReference>
<dbReference type="PROSITE" id="PS50855">
    <property type="entry name" value="COX1"/>
    <property type="match status" value="1"/>
</dbReference>
<keyword evidence="7 18" id="KW-0349">Heme</keyword>
<evidence type="ECO:0000256" key="14">
    <source>
        <dbReference type="ARBA" id="ARBA00023004"/>
    </source>
</evidence>
<evidence type="ECO:0000256" key="17">
    <source>
        <dbReference type="ARBA" id="ARBA00047816"/>
    </source>
</evidence>
<comment type="similarity">
    <text evidence="3 18">Belongs to the heme-copper respiratory oxidase family.</text>
</comment>
<dbReference type="GO" id="GO:0005886">
    <property type="term" value="C:plasma membrane"/>
    <property type="evidence" value="ECO:0007669"/>
    <property type="project" value="UniProtKB-SubCell"/>
</dbReference>
<evidence type="ECO:0000259" key="19">
    <source>
        <dbReference type="PROSITE" id="PS50855"/>
    </source>
</evidence>
<evidence type="ECO:0000256" key="3">
    <source>
        <dbReference type="ARBA" id="ARBA00009578"/>
    </source>
</evidence>
<keyword evidence="15" id="KW-0186">Copper</keyword>
<dbReference type="InterPro" id="IPR036927">
    <property type="entry name" value="Cyt_c_oxase-like_su1_sf"/>
</dbReference>
<accession>A0A1W6ZQV1</accession>
<keyword evidence="5 18" id="KW-0813">Transport</keyword>
<protein>
    <recommendedName>
        <fullName evidence="4">cytochrome-c oxidase</fullName>
        <ecNumber evidence="4">7.1.1.9</ecNumber>
    </recommendedName>
</protein>
<dbReference type="STRING" id="1235591.CAK95_11590"/>
<dbReference type="EMBL" id="CP021112">
    <property type="protein sequence ID" value="ARP99655.1"/>
    <property type="molecule type" value="Genomic_DNA"/>
</dbReference>
<dbReference type="PRINTS" id="PR01165">
    <property type="entry name" value="CYCOXIDASEI"/>
</dbReference>
<comment type="catalytic activity">
    <reaction evidence="17">
        <text>4 Fe(II)-[cytochrome c] + O2 + 8 H(+)(in) = 4 Fe(III)-[cytochrome c] + 2 H2O + 4 H(+)(out)</text>
        <dbReference type="Rhea" id="RHEA:11436"/>
        <dbReference type="Rhea" id="RHEA-COMP:10350"/>
        <dbReference type="Rhea" id="RHEA-COMP:14399"/>
        <dbReference type="ChEBI" id="CHEBI:15377"/>
        <dbReference type="ChEBI" id="CHEBI:15378"/>
        <dbReference type="ChEBI" id="CHEBI:15379"/>
        <dbReference type="ChEBI" id="CHEBI:29033"/>
        <dbReference type="ChEBI" id="CHEBI:29034"/>
        <dbReference type="EC" id="7.1.1.9"/>
    </reaction>
</comment>
<evidence type="ECO:0000256" key="12">
    <source>
        <dbReference type="ARBA" id="ARBA00022982"/>
    </source>
</evidence>
<keyword evidence="12 18" id="KW-0249">Electron transport</keyword>
<dbReference type="GO" id="GO:0020037">
    <property type="term" value="F:heme binding"/>
    <property type="evidence" value="ECO:0007669"/>
    <property type="project" value="InterPro"/>
</dbReference>
<dbReference type="Gene3D" id="1.20.210.10">
    <property type="entry name" value="Cytochrome c oxidase-like, subunit I domain"/>
    <property type="match status" value="1"/>
</dbReference>
<proteinExistence type="inferred from homology"/>
<dbReference type="InterPro" id="IPR023615">
    <property type="entry name" value="Cyt_c_Oxase_su1_BS"/>
</dbReference>
<keyword evidence="10" id="KW-0479">Metal-binding</keyword>
<evidence type="ECO:0000256" key="10">
    <source>
        <dbReference type="ARBA" id="ARBA00022723"/>
    </source>
</evidence>
<dbReference type="GO" id="GO:0046872">
    <property type="term" value="F:metal ion binding"/>
    <property type="evidence" value="ECO:0007669"/>
    <property type="project" value="UniProtKB-KW"/>
</dbReference>
<dbReference type="InterPro" id="IPR000883">
    <property type="entry name" value="Cyt_C_Oxase_1"/>
</dbReference>
<feature type="domain" description="Cytochrome oxidase subunit I profile" evidence="19">
    <location>
        <begin position="22"/>
        <end position="547"/>
    </location>
</feature>
<dbReference type="OrthoDB" id="9803294at2"/>
<dbReference type="GO" id="GO:0004129">
    <property type="term" value="F:cytochrome-c oxidase activity"/>
    <property type="evidence" value="ECO:0007669"/>
    <property type="project" value="UniProtKB-EC"/>
</dbReference>
<keyword evidence="6" id="KW-1003">Cell membrane</keyword>
<dbReference type="PANTHER" id="PTHR10422">
    <property type="entry name" value="CYTOCHROME C OXIDASE SUBUNIT 1"/>
    <property type="match status" value="1"/>
</dbReference>
<keyword evidence="9 18" id="KW-0812">Transmembrane</keyword>
<keyword evidence="13" id="KW-1133">Transmembrane helix</keyword>
<comment type="pathway">
    <text evidence="2">Energy metabolism; oxidative phosphorylation.</text>
</comment>
<evidence type="ECO:0000313" key="20">
    <source>
        <dbReference type="EMBL" id="ARP99655.1"/>
    </source>
</evidence>
<evidence type="ECO:0000256" key="6">
    <source>
        <dbReference type="ARBA" id="ARBA00022475"/>
    </source>
</evidence>
<dbReference type="Gene3D" id="1.20.120.80">
    <property type="entry name" value="Cytochrome c oxidase, subunit III, four-helix bundle"/>
    <property type="match status" value="1"/>
</dbReference>
<evidence type="ECO:0000256" key="1">
    <source>
        <dbReference type="ARBA" id="ARBA00004651"/>
    </source>
</evidence>
<dbReference type="SUPFAM" id="SSF81442">
    <property type="entry name" value="Cytochrome c oxidase subunit I-like"/>
    <property type="match status" value="1"/>
</dbReference>
<dbReference type="InterPro" id="IPR014241">
    <property type="entry name" value="Cyt_c_oxidase_su1_bac"/>
</dbReference>
<evidence type="ECO:0000256" key="18">
    <source>
        <dbReference type="RuleBase" id="RU000370"/>
    </source>
</evidence>
<evidence type="ECO:0000313" key="21">
    <source>
        <dbReference type="Proteomes" id="UP000194137"/>
    </source>
</evidence>
<comment type="subcellular location">
    <subcellularLocation>
        <location evidence="1">Cell membrane</location>
        <topology evidence="1">Multi-pass membrane protein</topology>
    </subcellularLocation>
</comment>
<dbReference type="Pfam" id="PF00115">
    <property type="entry name" value="COX1"/>
    <property type="match status" value="1"/>
</dbReference>
<keyword evidence="21" id="KW-1185">Reference proteome</keyword>
<keyword evidence="16" id="KW-0472">Membrane</keyword>
<dbReference type="NCBIfam" id="TIGR02891">
    <property type="entry name" value="CtaD_CoxA"/>
    <property type="match status" value="1"/>
</dbReference>
<gene>
    <name evidence="20" type="ORF">CAK95_11590</name>
</gene>
<evidence type="ECO:0000256" key="11">
    <source>
        <dbReference type="ARBA" id="ARBA00022967"/>
    </source>
</evidence>
<evidence type="ECO:0000256" key="16">
    <source>
        <dbReference type="ARBA" id="ARBA00023136"/>
    </source>
</evidence>
<name>A0A1W6ZQV1_9HYPH</name>
<evidence type="ECO:0000256" key="13">
    <source>
        <dbReference type="ARBA" id="ARBA00022989"/>
    </source>
</evidence>
<evidence type="ECO:0000256" key="15">
    <source>
        <dbReference type="ARBA" id="ARBA00023008"/>
    </source>
</evidence>
<dbReference type="AlphaFoldDB" id="A0A1W6ZQV1"/>
<dbReference type="GO" id="GO:0022904">
    <property type="term" value="P:respiratory electron transport chain"/>
    <property type="evidence" value="ECO:0007669"/>
    <property type="project" value="InterPro"/>
</dbReference>
<evidence type="ECO:0000256" key="8">
    <source>
        <dbReference type="ARBA" id="ARBA00022660"/>
    </source>
</evidence>
<evidence type="ECO:0000256" key="9">
    <source>
        <dbReference type="ARBA" id="ARBA00022692"/>
    </source>
</evidence>
<organism evidence="20 21">
    <name type="scientific">Pseudorhodoplanes sinuspersici</name>
    <dbReference type="NCBI Taxonomy" id="1235591"/>
    <lineage>
        <taxon>Bacteria</taxon>
        <taxon>Pseudomonadati</taxon>
        <taxon>Pseudomonadota</taxon>
        <taxon>Alphaproteobacteria</taxon>
        <taxon>Hyphomicrobiales</taxon>
        <taxon>Pseudorhodoplanes</taxon>
    </lineage>
</organism>
<evidence type="ECO:0000256" key="7">
    <source>
        <dbReference type="ARBA" id="ARBA00022617"/>
    </source>
</evidence>
<dbReference type="GO" id="GO:0015990">
    <property type="term" value="P:electron transport coupled proton transport"/>
    <property type="evidence" value="ECO:0007669"/>
    <property type="project" value="InterPro"/>
</dbReference>
<evidence type="ECO:0000256" key="4">
    <source>
        <dbReference type="ARBA" id="ARBA00012949"/>
    </source>
</evidence>
<dbReference type="Proteomes" id="UP000194137">
    <property type="component" value="Chromosome"/>
</dbReference>
<dbReference type="PANTHER" id="PTHR10422:SF35">
    <property type="entry name" value="CYTOCHROME BO(3) UBIQUINOL OXIDASE SUBUNIT 1"/>
    <property type="match status" value="1"/>
</dbReference>